<dbReference type="EMBL" id="CP060635">
    <property type="protein sequence ID" value="QNM09914.1"/>
    <property type="molecule type" value="Genomic_DNA"/>
</dbReference>
<proteinExistence type="predicted"/>
<feature type="chain" id="PRO_5038361032" evidence="1">
    <location>
        <begin position="23"/>
        <end position="302"/>
    </location>
</feature>
<gene>
    <name evidence="3" type="ORF">H9Q79_06435</name>
</gene>
<sequence>MRKWKNRVFLFFSCFVLGCNLAGCSGKKNENTITVIDGDFAEMKFFTQVAKILIEDQTTLKVNVQDSMASSLAFEQIKSGKMDIYMSYDGSLLAAYLGKDPSDVPEGTSLYDYANQLGQETANVMLTPKLGEENTYIIAVNKELADKYGLECVSDLKEYAPSLVFAAEHEFFDEGSTHYDAFVDFYGLSFKEGTTIDRGLKYTGMSSGNMDVTVVYTTDGLNRKFDLVTLEDDKNFFPEYNGAYLVRADLYEDHPELEGVFASLEGKFTNELCTEMNYRIDVENEDPHEAAYDFLKDNGLIS</sequence>
<keyword evidence="4" id="KW-1185">Reference proteome</keyword>
<dbReference type="CDD" id="cd13528">
    <property type="entry name" value="PBP2_osmoprotectants"/>
    <property type="match status" value="1"/>
</dbReference>
<dbReference type="Gene3D" id="3.40.190.120">
    <property type="entry name" value="Osmoprotection protein (prox), domain 2"/>
    <property type="match status" value="1"/>
</dbReference>
<accession>A0A7G9GGI2</accession>
<dbReference type="Proteomes" id="UP000515860">
    <property type="component" value="Chromosome"/>
</dbReference>
<evidence type="ECO:0000256" key="1">
    <source>
        <dbReference type="SAM" id="SignalP"/>
    </source>
</evidence>
<dbReference type="Pfam" id="PF04069">
    <property type="entry name" value="OpuAC"/>
    <property type="match status" value="1"/>
</dbReference>
<reference evidence="3 4" key="1">
    <citation type="submission" date="2020-08" db="EMBL/GenBank/DDBJ databases">
        <authorList>
            <person name="Liu C."/>
            <person name="Sun Q."/>
        </authorList>
    </citation>
    <scope>NUCLEOTIDE SEQUENCE [LARGE SCALE GENOMIC DNA]</scope>
    <source>
        <strain evidence="3 4">NSJ-29</strain>
    </source>
</reference>
<protein>
    <submittedName>
        <fullName evidence="3">Glycine/betaine ABC transporter</fullName>
    </submittedName>
</protein>
<dbReference type="PROSITE" id="PS51257">
    <property type="entry name" value="PROKAR_LIPOPROTEIN"/>
    <property type="match status" value="1"/>
</dbReference>
<feature type="domain" description="ABC-type glycine betaine transport system substrate-binding" evidence="2">
    <location>
        <begin position="32"/>
        <end position="296"/>
    </location>
</feature>
<dbReference type="GO" id="GO:0022857">
    <property type="term" value="F:transmembrane transporter activity"/>
    <property type="evidence" value="ECO:0007669"/>
    <property type="project" value="InterPro"/>
</dbReference>
<dbReference type="AlphaFoldDB" id="A0A7G9GGI2"/>
<dbReference type="SUPFAM" id="SSF53850">
    <property type="entry name" value="Periplasmic binding protein-like II"/>
    <property type="match status" value="1"/>
</dbReference>
<dbReference type="RefSeq" id="WP_118646885.1">
    <property type="nucleotide sequence ID" value="NZ_CP060635.1"/>
</dbReference>
<evidence type="ECO:0000313" key="4">
    <source>
        <dbReference type="Proteomes" id="UP000515860"/>
    </source>
</evidence>
<dbReference type="GO" id="GO:0043190">
    <property type="term" value="C:ATP-binding cassette (ABC) transporter complex"/>
    <property type="evidence" value="ECO:0007669"/>
    <property type="project" value="InterPro"/>
</dbReference>
<dbReference type="InterPro" id="IPR007210">
    <property type="entry name" value="ABC_Gly_betaine_transp_sub-bd"/>
</dbReference>
<dbReference type="KEGG" id="whj:H9Q79_06435"/>
<dbReference type="Gene3D" id="3.40.190.10">
    <property type="entry name" value="Periplasmic binding protein-like II"/>
    <property type="match status" value="1"/>
</dbReference>
<feature type="signal peptide" evidence="1">
    <location>
        <begin position="1"/>
        <end position="22"/>
    </location>
</feature>
<organism evidence="3 4">
    <name type="scientific">Wansuia hejianensis</name>
    <dbReference type="NCBI Taxonomy" id="2763667"/>
    <lineage>
        <taxon>Bacteria</taxon>
        <taxon>Bacillati</taxon>
        <taxon>Bacillota</taxon>
        <taxon>Clostridia</taxon>
        <taxon>Lachnospirales</taxon>
        <taxon>Lachnospiraceae</taxon>
        <taxon>Wansuia</taxon>
    </lineage>
</organism>
<evidence type="ECO:0000259" key="2">
    <source>
        <dbReference type="Pfam" id="PF04069"/>
    </source>
</evidence>
<name>A0A7G9GGI2_9FIRM</name>
<evidence type="ECO:0000313" key="3">
    <source>
        <dbReference type="EMBL" id="QNM09914.1"/>
    </source>
</evidence>
<keyword evidence="1" id="KW-0732">Signal</keyword>